<dbReference type="Pfam" id="PF00797">
    <property type="entry name" value="Acetyltransf_2"/>
    <property type="match status" value="1"/>
</dbReference>
<keyword evidence="4" id="KW-1185">Reference proteome</keyword>
<organism evidence="3 4">
    <name type="scientific">Pomacea canaliculata</name>
    <name type="common">Golden apple snail</name>
    <dbReference type="NCBI Taxonomy" id="400727"/>
    <lineage>
        <taxon>Eukaryota</taxon>
        <taxon>Metazoa</taxon>
        <taxon>Spiralia</taxon>
        <taxon>Lophotrochozoa</taxon>
        <taxon>Mollusca</taxon>
        <taxon>Gastropoda</taxon>
        <taxon>Caenogastropoda</taxon>
        <taxon>Architaenioglossa</taxon>
        <taxon>Ampullarioidea</taxon>
        <taxon>Ampullariidae</taxon>
        <taxon>Pomacea</taxon>
    </lineage>
</organism>
<reference evidence="3 4" key="1">
    <citation type="submission" date="2018-04" db="EMBL/GenBank/DDBJ databases">
        <title>The genome of golden apple snail Pomacea canaliculata provides insight into stress tolerance and invasive adaptation.</title>
        <authorList>
            <person name="Liu C."/>
            <person name="Liu B."/>
            <person name="Ren Y."/>
            <person name="Zhang Y."/>
            <person name="Wang H."/>
            <person name="Li S."/>
            <person name="Jiang F."/>
            <person name="Yin L."/>
            <person name="Zhang G."/>
            <person name="Qian W."/>
            <person name="Fan W."/>
        </authorList>
    </citation>
    <scope>NUCLEOTIDE SEQUENCE [LARGE SCALE GENOMIC DNA]</scope>
    <source>
        <strain evidence="3">SZHN2017</strain>
        <tissue evidence="3">Muscle</tissue>
    </source>
</reference>
<protein>
    <recommendedName>
        <fullName evidence="2">arylamine N-acetyltransferase</fullName>
        <ecNumber evidence="2">2.3.1.5</ecNumber>
    </recommendedName>
</protein>
<dbReference type="AlphaFoldDB" id="A0A2T7NN01"/>
<name>A0A2T7NN01_POMCA</name>
<accession>A0A2T7NN01</accession>
<evidence type="ECO:0000256" key="1">
    <source>
        <dbReference type="ARBA" id="ARBA00006547"/>
    </source>
</evidence>
<dbReference type="Proteomes" id="UP000245119">
    <property type="component" value="Linkage Group LG11"/>
</dbReference>
<dbReference type="SUPFAM" id="SSF54001">
    <property type="entry name" value="Cysteine proteinases"/>
    <property type="match status" value="1"/>
</dbReference>
<comment type="caution">
    <text evidence="3">The sequence shown here is derived from an EMBL/GenBank/DDBJ whole genome shotgun (WGS) entry which is preliminary data.</text>
</comment>
<sequence>MFTKAEAVAFLQNSWDIQKVEERLKNDRKRLIEEVVIQIQSRVPFQNITLMAAPLEQRRRPNVKDIKQACMKGVGGLCYSLNVFTWGLLQGLGLHVQLCPATCTTSVTYPNNHLFVLVRDLEANGDLHLIECGVGVPTFQVVSLNFDHESPVFKDSYLEYKFIRHDGQILRMHGDGDTMKRNDPPKEGLDFYIGKWRRMYYFTVKPTECLSDFDTIFDEVFTVPGRTPFHHSPRAIWFPGQRAILFVNNRSLVEEDKGQLKLTVMENDGQTLDFFCCNFPTIDQEDVCKAIIEWHHVSE</sequence>
<evidence type="ECO:0000313" key="3">
    <source>
        <dbReference type="EMBL" id="PVD22534.1"/>
    </source>
</evidence>
<dbReference type="Gene3D" id="3.30.2140.20">
    <property type="match status" value="1"/>
</dbReference>
<comment type="similarity">
    <text evidence="1">Belongs to the arylamine N-acetyltransferase family.</text>
</comment>
<evidence type="ECO:0000256" key="2">
    <source>
        <dbReference type="ARBA" id="ARBA00012701"/>
    </source>
</evidence>
<dbReference type="InterPro" id="IPR038765">
    <property type="entry name" value="Papain-like_cys_pep_sf"/>
</dbReference>
<dbReference type="InterPro" id="IPR001447">
    <property type="entry name" value="Arylamine_N-AcTrfase"/>
</dbReference>
<dbReference type="OMA" id="CYTQNVF"/>
<gene>
    <name evidence="3" type="ORF">C0Q70_18348</name>
</gene>
<evidence type="ECO:0000313" key="4">
    <source>
        <dbReference type="Proteomes" id="UP000245119"/>
    </source>
</evidence>
<dbReference type="InterPro" id="IPR053710">
    <property type="entry name" value="Arylamine_NAT_domain_sf"/>
</dbReference>
<dbReference type="OrthoDB" id="10260017at2759"/>
<dbReference type="PANTHER" id="PTHR11786">
    <property type="entry name" value="N-HYDROXYARYLAMINE O-ACETYLTRANSFERASE"/>
    <property type="match status" value="1"/>
</dbReference>
<dbReference type="GO" id="GO:0004060">
    <property type="term" value="F:arylamine N-acetyltransferase activity"/>
    <property type="evidence" value="ECO:0007669"/>
    <property type="project" value="UniProtKB-EC"/>
</dbReference>
<dbReference type="EC" id="2.3.1.5" evidence="2"/>
<proteinExistence type="inferred from homology"/>
<dbReference type="EMBL" id="PZQS01000011">
    <property type="protein sequence ID" value="PVD22534.1"/>
    <property type="molecule type" value="Genomic_DNA"/>
</dbReference>
<dbReference type="PANTHER" id="PTHR11786:SF0">
    <property type="entry name" value="ARYLAMINE N-ACETYLTRANSFERASE 4-RELATED"/>
    <property type="match status" value="1"/>
</dbReference>